<evidence type="ECO:0000256" key="1">
    <source>
        <dbReference type="ARBA" id="ARBA00008307"/>
    </source>
</evidence>
<dbReference type="GeneID" id="106157491"/>
<proteinExistence type="inferred from homology"/>
<dbReference type="InterPro" id="IPR024810">
    <property type="entry name" value="MAB21L/cGLR"/>
</dbReference>
<keyword evidence="5" id="KW-1185">Reference proteome</keyword>
<accession>A0A1S3HST6</accession>
<feature type="domain" description="Mab-21-like HhH/H2TH-like" evidence="4">
    <location>
        <begin position="233"/>
        <end position="325"/>
    </location>
</feature>
<comment type="similarity">
    <text evidence="1">Belongs to the mab-21 family.</text>
</comment>
<evidence type="ECO:0000313" key="6">
    <source>
        <dbReference type="RefSeq" id="XP_013388616.1"/>
    </source>
</evidence>
<sequence>MNDTAISTRLMFLGSSFDGLGVPILFDREHKTHLEISDVDVMMELSPPCYPAVKYRRESEATTEAALLVDGRGCHPGYVKLVIQGEHFLFDVPGILDHGTICMSNKFMQVFIQDPVLRKGTLENILERAEVTFNGPAVSFRLPLISGVERNIVLTGDIVGSFPWNKWPHEADEWLSRERTSGWPNADQTKAVEELGCYLVPVANPGDKDCRTEWRISFVLAERHLASSFNQAQRHVYRIIKLIHKHRLGDLGVLSTYHLKTTLFWLCERIPQDRWTDEEMGQRFFDFFDLLLGFLSTKSIPNYFIPENNMIDYMEEQLVNENVKILQDILLDPKTILEEIQARYDLHFDPLKYLFSEMPLGNLFQTCALTPELDIERGSLDDAFDATREMFNELSEKHPDSLLRPILKLVDAFPGNAQDNIFRQMRGGFKEAVENCTREAMDLMADKLSGVFKPLSDVVRNQMKTYEIDDAIEFYSKILDLALDSDSDQEQIQEYNANQEAASREILYLRNQECDDHHNAKRESFDSLDENKIAGNKEHRLLEFARKPAYQLEELDLD</sequence>
<dbReference type="InterPro" id="IPR046906">
    <property type="entry name" value="Mab-21_HhH/H2TH-like"/>
</dbReference>
<dbReference type="OrthoDB" id="5961151at2759"/>
<dbReference type="PANTHER" id="PTHR10656:SF69">
    <property type="entry name" value="MAB-21-LIKE HHH_H2TH-LIKE DOMAIN-CONTAINING PROTEIN"/>
    <property type="match status" value="1"/>
</dbReference>
<reference evidence="6" key="1">
    <citation type="submission" date="2025-08" db="UniProtKB">
        <authorList>
            <consortium name="RefSeq"/>
        </authorList>
    </citation>
    <scope>IDENTIFICATION</scope>
    <source>
        <tissue evidence="6">Gonads</tissue>
    </source>
</reference>
<evidence type="ECO:0000259" key="3">
    <source>
        <dbReference type="Pfam" id="PF03281"/>
    </source>
</evidence>
<evidence type="ECO:0000313" key="5">
    <source>
        <dbReference type="Proteomes" id="UP000085678"/>
    </source>
</evidence>
<dbReference type="KEGG" id="lak:106157491"/>
<gene>
    <name evidence="6" type="primary">LOC106157491</name>
</gene>
<organism evidence="5 6">
    <name type="scientific">Lingula anatina</name>
    <name type="common">Brachiopod</name>
    <name type="synonym">Lingula unguis</name>
    <dbReference type="NCBI Taxonomy" id="7574"/>
    <lineage>
        <taxon>Eukaryota</taxon>
        <taxon>Metazoa</taxon>
        <taxon>Spiralia</taxon>
        <taxon>Lophotrochozoa</taxon>
        <taxon>Brachiopoda</taxon>
        <taxon>Linguliformea</taxon>
        <taxon>Lingulata</taxon>
        <taxon>Lingulida</taxon>
        <taxon>Linguloidea</taxon>
        <taxon>Lingulidae</taxon>
        <taxon>Lingula</taxon>
    </lineage>
</organism>
<dbReference type="Proteomes" id="UP000085678">
    <property type="component" value="Unplaced"/>
</dbReference>
<feature type="domain" description="Mab-21-like nucleotidyltransferase" evidence="3">
    <location>
        <begin position="132"/>
        <end position="225"/>
    </location>
</feature>
<protein>
    <submittedName>
        <fullName evidence="6">Uncharacterized protein LOC106157491</fullName>
    </submittedName>
</protein>
<dbReference type="InterPro" id="IPR046903">
    <property type="entry name" value="Mab-21-like_nuc_Trfase"/>
</dbReference>
<dbReference type="Pfam" id="PF03281">
    <property type="entry name" value="Mab-21"/>
    <property type="match status" value="1"/>
</dbReference>
<dbReference type="AlphaFoldDB" id="A0A1S3HST6"/>
<name>A0A1S3HST6_LINAN</name>
<keyword evidence="2" id="KW-0175">Coiled coil</keyword>
<evidence type="ECO:0000259" key="4">
    <source>
        <dbReference type="Pfam" id="PF20266"/>
    </source>
</evidence>
<feature type="coiled-coil region" evidence="2">
    <location>
        <begin position="485"/>
        <end position="512"/>
    </location>
</feature>
<dbReference type="InParanoid" id="A0A1S3HST6"/>
<dbReference type="PANTHER" id="PTHR10656">
    <property type="entry name" value="CELL FATE DETERMINING PROTEIN MAB21-RELATED"/>
    <property type="match status" value="1"/>
</dbReference>
<dbReference type="Pfam" id="PF20266">
    <property type="entry name" value="Mab-21_C"/>
    <property type="match status" value="1"/>
</dbReference>
<evidence type="ECO:0000256" key="2">
    <source>
        <dbReference type="SAM" id="Coils"/>
    </source>
</evidence>
<dbReference type="Gene3D" id="1.10.1410.40">
    <property type="match status" value="1"/>
</dbReference>
<dbReference type="RefSeq" id="XP_013388616.1">
    <property type="nucleotide sequence ID" value="XM_013533162.1"/>
</dbReference>
<dbReference type="SMART" id="SM01265">
    <property type="entry name" value="Mab-21"/>
    <property type="match status" value="1"/>
</dbReference>